<evidence type="ECO:0000313" key="2">
    <source>
        <dbReference type="Proteomes" id="UP001163223"/>
    </source>
</evidence>
<accession>A0ACD4NR77</accession>
<organism evidence="1 2">
    <name type="scientific">Antarcticirhabdus aurantiaca</name>
    <dbReference type="NCBI Taxonomy" id="2606717"/>
    <lineage>
        <taxon>Bacteria</taxon>
        <taxon>Pseudomonadati</taxon>
        <taxon>Pseudomonadota</taxon>
        <taxon>Alphaproteobacteria</taxon>
        <taxon>Hyphomicrobiales</taxon>
        <taxon>Aurantimonadaceae</taxon>
        <taxon>Antarcticirhabdus</taxon>
    </lineage>
</organism>
<gene>
    <name evidence="1" type="ORF">OXU80_04030</name>
</gene>
<reference evidence="1" key="1">
    <citation type="submission" date="2022-11" db="EMBL/GenBank/DDBJ databases">
        <title>beta-Carotene-producing bacterium, Jeongeuplla avenae sp. nov., alleviates the salt stress of Arabidopsis seedlings.</title>
        <authorList>
            <person name="Jiang L."/>
            <person name="Lee J."/>
        </authorList>
    </citation>
    <scope>NUCLEOTIDE SEQUENCE</scope>
    <source>
        <strain evidence="1">DY_R2A_6</strain>
    </source>
</reference>
<proteinExistence type="predicted"/>
<keyword evidence="2" id="KW-1185">Reference proteome</keyword>
<sequence>MTKEPAARNDHPASTYGEPAPAIGPLPLKLERGNREVPADYLSRLSFRNGRDGLRRICKDFGIDLLSLLRGEADAIQAVANLSGIDQSILCAAAPRDLGERSKVSFREQVFHQPMTNDRRVRFCAACLREDVGSGSGRVECRPWRRGEWMVRDLATCPVHSLALVDLEGRLVDFTQAMVGVIPRLGDLERSAGSRPLTGLEQYILGRLSGSPSDGRSGAWLDEMPLYAAIRFCEVLGTVALEGIHAKGKRGHDLTLRPRLAAGFEIASAGRGEFRRFLEDLQRGRRRIKSRYGPSAFFGPIYESFASHPRDPAYDPVRHEIRDHWLETNAVGPEDSDLPFGWPVATRRLHSVISASNAFGVHPSPLRNALFASGIVGPDQRDLTNDAVTFDASAHESFIRDLSSSLTRTAAASYLGMPDGAFLSLLEAGLVVPWLGGTGESVKDRFRTADLDAFVASLLASVDASRKDDGSLVDIAAAAKRVKRRPAAIVELLLSRKLEHVGHRAGLAGYGSVLVNVGEILDVLGAPDGTGLTAADASAVTGIAPKVLRLLAREGHVRSWMGWNPVTRAKPLLLDRDDLTRFCDEYVVLSELASEWGTSWAMVKIHLAMAGTEPAAFSDTVGAIFYARSDLPDTREFNLTAWPRSGPGHSPAGDREG</sequence>
<protein>
    <submittedName>
        <fullName evidence="1">TniQ family protein</fullName>
    </submittedName>
</protein>
<dbReference type="EMBL" id="CP113520">
    <property type="protein sequence ID" value="WAJ29415.1"/>
    <property type="molecule type" value="Genomic_DNA"/>
</dbReference>
<name>A0ACD4NR77_9HYPH</name>
<evidence type="ECO:0000313" key="1">
    <source>
        <dbReference type="EMBL" id="WAJ29415.1"/>
    </source>
</evidence>
<dbReference type="Proteomes" id="UP001163223">
    <property type="component" value="Chromosome"/>
</dbReference>